<evidence type="ECO:0008006" key="3">
    <source>
        <dbReference type="Google" id="ProtNLM"/>
    </source>
</evidence>
<gene>
    <name evidence="1" type="ORF">CVLEPA_LOCUS25980</name>
</gene>
<sequence>MDNTTLDPVSLEESKDTAVLCPDQRFKIDKHGKVKYPRRLIHCSDGILEEYSTDEEEEEEEEPPLPPVDTSKLTWGPYLWYYTVQAAFSGLAVCDYLGEKLAYFFGITSPKFQYALTELDRMQEEEKEEEEIRAEERRAEEEFIVQTLGKKQAKCGDGVETDFKVQTNTPNIQL</sequence>
<evidence type="ECO:0000313" key="1">
    <source>
        <dbReference type="EMBL" id="CAK8692734.1"/>
    </source>
</evidence>
<proteinExistence type="predicted"/>
<dbReference type="PANTHER" id="PTHR31206">
    <property type="entry name" value="LP10445P"/>
    <property type="match status" value="1"/>
</dbReference>
<dbReference type="Proteomes" id="UP001642483">
    <property type="component" value="Unassembled WGS sequence"/>
</dbReference>
<keyword evidence="2" id="KW-1185">Reference proteome</keyword>
<dbReference type="PANTHER" id="PTHR31206:SF1">
    <property type="entry name" value="LP10445P"/>
    <property type="match status" value="1"/>
</dbReference>
<name>A0ABP0GPP4_CLALP</name>
<dbReference type="InterPro" id="IPR028260">
    <property type="entry name" value="FAM177"/>
</dbReference>
<dbReference type="Pfam" id="PF14774">
    <property type="entry name" value="FAM177"/>
    <property type="match status" value="1"/>
</dbReference>
<evidence type="ECO:0000313" key="2">
    <source>
        <dbReference type="Proteomes" id="UP001642483"/>
    </source>
</evidence>
<comment type="caution">
    <text evidence="1">The sequence shown here is derived from an EMBL/GenBank/DDBJ whole genome shotgun (WGS) entry which is preliminary data.</text>
</comment>
<protein>
    <recommendedName>
        <fullName evidence="3">Protein FAM177A1</fullName>
    </recommendedName>
</protein>
<accession>A0ABP0GPP4</accession>
<reference evidence="1 2" key="1">
    <citation type="submission" date="2024-02" db="EMBL/GenBank/DDBJ databases">
        <authorList>
            <person name="Daric V."/>
            <person name="Darras S."/>
        </authorList>
    </citation>
    <scope>NUCLEOTIDE SEQUENCE [LARGE SCALE GENOMIC DNA]</scope>
</reference>
<dbReference type="EMBL" id="CAWYQH010000130">
    <property type="protein sequence ID" value="CAK8692734.1"/>
    <property type="molecule type" value="Genomic_DNA"/>
</dbReference>
<organism evidence="1 2">
    <name type="scientific">Clavelina lepadiformis</name>
    <name type="common">Light-bulb sea squirt</name>
    <name type="synonym">Ascidia lepadiformis</name>
    <dbReference type="NCBI Taxonomy" id="159417"/>
    <lineage>
        <taxon>Eukaryota</taxon>
        <taxon>Metazoa</taxon>
        <taxon>Chordata</taxon>
        <taxon>Tunicata</taxon>
        <taxon>Ascidiacea</taxon>
        <taxon>Aplousobranchia</taxon>
        <taxon>Clavelinidae</taxon>
        <taxon>Clavelina</taxon>
    </lineage>
</organism>